<dbReference type="Proteomes" id="UP001324993">
    <property type="component" value="Chromosome"/>
</dbReference>
<evidence type="ECO:0000313" key="4">
    <source>
        <dbReference type="Proteomes" id="UP001324993"/>
    </source>
</evidence>
<reference evidence="3 4" key="1">
    <citation type="submission" date="2023-11" db="EMBL/GenBank/DDBJ databases">
        <title>Coraliomargarita sp. nov., isolated from marine algae.</title>
        <authorList>
            <person name="Lee J.K."/>
            <person name="Baek J.H."/>
            <person name="Kim J.M."/>
            <person name="Choi D.G."/>
            <person name="Jeon C.O."/>
        </authorList>
    </citation>
    <scope>NUCLEOTIDE SEQUENCE [LARGE SCALE GENOMIC DNA]</scope>
    <source>
        <strain evidence="3 4">J2-16</strain>
    </source>
</reference>
<keyword evidence="1" id="KW-0472">Membrane</keyword>
<feature type="signal peptide" evidence="2">
    <location>
        <begin position="1"/>
        <end position="25"/>
    </location>
</feature>
<proteinExistence type="predicted"/>
<dbReference type="RefSeq" id="WP_319833144.1">
    <property type="nucleotide sequence ID" value="NZ_CP138858.1"/>
</dbReference>
<dbReference type="NCBIfam" id="TIGR02595">
    <property type="entry name" value="PEP_CTERM"/>
    <property type="match status" value="1"/>
</dbReference>
<sequence>MKLKNPKILLLAAAASLTLAQTSNANTVSVAGWEAVDLGQSGETGQFTVSVVADGNDWLYTWTKTGDLDGLGNANDTLSFQLRSSAFEGSSFSEGDVTLGTAFDYSEGGTYTTPEYQHFGPVDDIDANQSFQLSIENINYTSGDAGDETAVFSGFSSINVFANPDGLQTFYFGTVGAQVLTPASSAVTFTTVDVLTVTSTAAAKRFRDVGFSFEVAVIPEPGTYALLAGCFGLSAVVMRRRRS</sequence>
<keyword evidence="2" id="KW-0732">Signal</keyword>
<accession>A0ABZ0RJ96</accession>
<keyword evidence="4" id="KW-1185">Reference proteome</keyword>
<evidence type="ECO:0000256" key="2">
    <source>
        <dbReference type="SAM" id="SignalP"/>
    </source>
</evidence>
<keyword evidence="1" id="KW-1133">Transmembrane helix</keyword>
<evidence type="ECO:0000256" key="1">
    <source>
        <dbReference type="SAM" id="Phobius"/>
    </source>
</evidence>
<dbReference type="InterPro" id="IPR013424">
    <property type="entry name" value="Ice-binding_C"/>
</dbReference>
<name>A0ABZ0RJ96_9BACT</name>
<evidence type="ECO:0000313" key="3">
    <source>
        <dbReference type="EMBL" id="WPJ96281.1"/>
    </source>
</evidence>
<organism evidence="3 4">
    <name type="scientific">Coraliomargarita algicola</name>
    <dbReference type="NCBI Taxonomy" id="3092156"/>
    <lineage>
        <taxon>Bacteria</taxon>
        <taxon>Pseudomonadati</taxon>
        <taxon>Verrucomicrobiota</taxon>
        <taxon>Opitutia</taxon>
        <taxon>Puniceicoccales</taxon>
        <taxon>Coraliomargaritaceae</taxon>
        <taxon>Coraliomargarita</taxon>
    </lineage>
</organism>
<feature type="transmembrane region" description="Helical" evidence="1">
    <location>
        <begin position="221"/>
        <end position="238"/>
    </location>
</feature>
<feature type="chain" id="PRO_5046684575" evidence="2">
    <location>
        <begin position="26"/>
        <end position="243"/>
    </location>
</feature>
<protein>
    <submittedName>
        <fullName evidence="3">PEP-CTERM sorting domain-containing protein</fullName>
    </submittedName>
</protein>
<gene>
    <name evidence="3" type="ORF">SH580_01015</name>
</gene>
<dbReference type="EMBL" id="CP138858">
    <property type="protein sequence ID" value="WPJ96281.1"/>
    <property type="molecule type" value="Genomic_DNA"/>
</dbReference>
<keyword evidence="1" id="KW-0812">Transmembrane</keyword>